<feature type="binding site" evidence="12">
    <location>
        <position position="23"/>
    </location>
    <ligand>
        <name>[4Fe-4S] cluster</name>
        <dbReference type="ChEBI" id="CHEBI:49883"/>
        <label>1</label>
        <note>4Fe-4S-S-AdoMet</note>
    </ligand>
</feature>
<feature type="binding site" evidence="12">
    <location>
        <position position="120"/>
    </location>
    <ligand>
        <name>S-adenosyl-L-methionine</name>
        <dbReference type="ChEBI" id="CHEBI:59789"/>
    </ligand>
</feature>
<feature type="binding site" evidence="12">
    <location>
        <position position="27"/>
    </location>
    <ligand>
        <name>[4Fe-4S] cluster</name>
        <dbReference type="ChEBI" id="CHEBI:49883"/>
        <label>1</label>
        <note>4Fe-4S-S-AdoMet</note>
    </ligand>
</feature>
<dbReference type="InterPro" id="IPR006638">
    <property type="entry name" value="Elp3/MiaA/NifB-like_rSAM"/>
</dbReference>
<dbReference type="SMART" id="SM00729">
    <property type="entry name" value="Elp3"/>
    <property type="match status" value="1"/>
</dbReference>
<dbReference type="OrthoDB" id="9763993at2"/>
<dbReference type="GO" id="GO:0061798">
    <property type="term" value="F:GTP 3',8'-cyclase activity"/>
    <property type="evidence" value="ECO:0007669"/>
    <property type="project" value="UniProtKB-UniRule"/>
</dbReference>
<dbReference type="STRING" id="656519.Halsa_1100"/>
<dbReference type="HOGENOM" id="CLU_009273_0_1_9"/>
<dbReference type="EC" id="4.1.99.22" evidence="1 12"/>
<evidence type="ECO:0000256" key="8">
    <source>
        <dbReference type="ARBA" id="ARBA00023134"/>
    </source>
</evidence>
<evidence type="ECO:0000256" key="3">
    <source>
        <dbReference type="ARBA" id="ARBA00022691"/>
    </source>
</evidence>
<evidence type="ECO:0000313" key="14">
    <source>
        <dbReference type="EMBL" id="ADQ14532.1"/>
    </source>
</evidence>
<dbReference type="SFLD" id="SFLDG01383">
    <property type="entry name" value="cyclic_pyranopterin_phosphate"/>
    <property type="match status" value="1"/>
</dbReference>
<dbReference type="RefSeq" id="WP_013405615.1">
    <property type="nucleotide sequence ID" value="NC_014654.1"/>
</dbReference>
<reference evidence="14 15" key="2">
    <citation type="journal article" date="2011" name="J. Bacteriol.">
        <title>Complete Genome Sequence of the Haloalkaliphilic, Hydrogen Producing Halanaerobium hydrogenoformans.</title>
        <authorList>
            <person name="Brown S.D."/>
            <person name="Begemann M.B."/>
            <person name="Mormile M.R."/>
            <person name="Wall J.D."/>
            <person name="Han C.S."/>
            <person name="Goodwin L.A."/>
            <person name="Pitluck S."/>
            <person name="Land M.L."/>
            <person name="Hauser L.J."/>
            <person name="Elias D.A."/>
        </authorList>
    </citation>
    <scope>NUCLEOTIDE SEQUENCE [LARGE SCALE GENOMIC DNA]</scope>
    <source>
        <strain evidence="15">sapolanicus</strain>
    </source>
</reference>
<comment type="cofactor">
    <cofactor evidence="12">
        <name>[4Fe-4S] cluster</name>
        <dbReference type="ChEBI" id="CHEBI:49883"/>
    </cofactor>
    <text evidence="12">Binds 2 [4Fe-4S] clusters. Binds 1 [4Fe-4S] cluster coordinated with 3 cysteines and an exchangeable S-adenosyl-L-methionine and 1 [4Fe-4S] cluster coordinated with 3 cysteines and the GTP-derived substrate.</text>
</comment>
<dbReference type="SUPFAM" id="SSF102114">
    <property type="entry name" value="Radical SAM enzymes"/>
    <property type="match status" value="1"/>
</dbReference>
<dbReference type="InterPro" id="IPR050105">
    <property type="entry name" value="MoCo_biosynth_MoaA/MoaC"/>
</dbReference>
<feature type="binding site" evidence="12">
    <location>
        <position position="70"/>
    </location>
    <ligand>
        <name>S-adenosyl-L-methionine</name>
        <dbReference type="ChEBI" id="CHEBI:59789"/>
    </ligand>
</feature>
<feature type="binding site" evidence="12">
    <location>
        <position position="157"/>
    </location>
    <ligand>
        <name>GTP</name>
        <dbReference type="ChEBI" id="CHEBI:37565"/>
    </ligand>
</feature>
<comment type="catalytic activity">
    <reaction evidence="11 12">
        <text>GTP + AH2 + S-adenosyl-L-methionine = (8S)-3',8-cyclo-7,8-dihydroguanosine 5'-triphosphate + 5'-deoxyadenosine + L-methionine + A + H(+)</text>
        <dbReference type="Rhea" id="RHEA:49576"/>
        <dbReference type="ChEBI" id="CHEBI:13193"/>
        <dbReference type="ChEBI" id="CHEBI:15378"/>
        <dbReference type="ChEBI" id="CHEBI:17319"/>
        <dbReference type="ChEBI" id="CHEBI:17499"/>
        <dbReference type="ChEBI" id="CHEBI:37565"/>
        <dbReference type="ChEBI" id="CHEBI:57844"/>
        <dbReference type="ChEBI" id="CHEBI:59789"/>
        <dbReference type="ChEBI" id="CHEBI:131766"/>
        <dbReference type="EC" id="4.1.99.22"/>
    </reaction>
</comment>
<feature type="binding site" evidence="12">
    <location>
        <position position="29"/>
    </location>
    <ligand>
        <name>S-adenosyl-L-methionine</name>
        <dbReference type="ChEBI" id="CHEBI:59789"/>
    </ligand>
</feature>
<dbReference type="InterPro" id="IPR000385">
    <property type="entry name" value="MoaA_NifB_PqqE_Fe-S-bd_CS"/>
</dbReference>
<evidence type="ECO:0000256" key="10">
    <source>
        <dbReference type="ARBA" id="ARBA00023239"/>
    </source>
</evidence>
<dbReference type="GO" id="GO:0005525">
    <property type="term" value="F:GTP binding"/>
    <property type="evidence" value="ECO:0007669"/>
    <property type="project" value="UniProtKB-UniRule"/>
</dbReference>
<comment type="subunit">
    <text evidence="12">Monomer and homodimer.</text>
</comment>
<dbReference type="UniPathway" id="UPA00344"/>
<dbReference type="NCBIfam" id="TIGR02666">
    <property type="entry name" value="moaA"/>
    <property type="match status" value="1"/>
</dbReference>
<dbReference type="GO" id="GO:0006777">
    <property type="term" value="P:Mo-molybdopterin cofactor biosynthetic process"/>
    <property type="evidence" value="ECO:0007669"/>
    <property type="project" value="UniProtKB-UniRule"/>
</dbReference>
<dbReference type="AlphaFoldDB" id="E4RMK1"/>
<feature type="binding site" evidence="12">
    <location>
        <position position="66"/>
    </location>
    <ligand>
        <name>GTP</name>
        <dbReference type="ChEBI" id="CHEBI:37565"/>
    </ligand>
</feature>
<dbReference type="Pfam" id="PF04055">
    <property type="entry name" value="Radical_SAM"/>
    <property type="match status" value="1"/>
</dbReference>
<feature type="binding site" evidence="12">
    <location>
        <position position="16"/>
    </location>
    <ligand>
        <name>GTP</name>
        <dbReference type="ChEBI" id="CHEBI:37565"/>
    </ligand>
</feature>
<evidence type="ECO:0000313" key="15">
    <source>
        <dbReference type="Proteomes" id="UP000007434"/>
    </source>
</evidence>
<evidence type="ECO:0000256" key="2">
    <source>
        <dbReference type="ARBA" id="ARBA00022485"/>
    </source>
</evidence>
<evidence type="ECO:0000256" key="1">
    <source>
        <dbReference type="ARBA" id="ARBA00012167"/>
    </source>
</evidence>
<evidence type="ECO:0000259" key="13">
    <source>
        <dbReference type="PROSITE" id="PS51918"/>
    </source>
</evidence>
<dbReference type="InterPro" id="IPR013785">
    <property type="entry name" value="Aldolase_TIM"/>
</dbReference>
<gene>
    <name evidence="12" type="primary">moaA</name>
    <name evidence="14" type="ordered locus">Halsa_1100</name>
</gene>
<dbReference type="KEGG" id="has:Halsa_1100"/>
<keyword evidence="9 12" id="KW-0501">Molybdenum cofactor biosynthesis</keyword>
<dbReference type="CDD" id="cd01335">
    <property type="entry name" value="Radical_SAM"/>
    <property type="match status" value="1"/>
</dbReference>
<dbReference type="GO" id="GO:0051539">
    <property type="term" value="F:4 iron, 4 sulfur cluster binding"/>
    <property type="evidence" value="ECO:0007669"/>
    <property type="project" value="UniProtKB-UniRule"/>
</dbReference>
<dbReference type="EMBL" id="CP002304">
    <property type="protein sequence ID" value="ADQ14532.1"/>
    <property type="molecule type" value="Genomic_DNA"/>
</dbReference>
<dbReference type="PROSITE" id="PS01305">
    <property type="entry name" value="MOAA_NIFB_PQQE"/>
    <property type="match status" value="1"/>
</dbReference>
<keyword evidence="5 12" id="KW-0547">Nucleotide-binding</keyword>
<evidence type="ECO:0000256" key="7">
    <source>
        <dbReference type="ARBA" id="ARBA00023014"/>
    </source>
</evidence>
<keyword evidence="3 12" id="KW-0949">S-adenosyl-L-methionine</keyword>
<dbReference type="Gene3D" id="3.20.20.70">
    <property type="entry name" value="Aldolase class I"/>
    <property type="match status" value="1"/>
</dbReference>
<organism evidence="14 15">
    <name type="scientific">Halanaerobium hydrogeniformans</name>
    <name type="common">Halanaerobium sp. (strain sapolanicus)</name>
    <dbReference type="NCBI Taxonomy" id="656519"/>
    <lineage>
        <taxon>Bacteria</taxon>
        <taxon>Bacillati</taxon>
        <taxon>Bacillota</taxon>
        <taxon>Clostridia</taxon>
        <taxon>Halanaerobiales</taxon>
        <taxon>Halanaerobiaceae</taxon>
        <taxon>Halanaerobium</taxon>
    </lineage>
</organism>
<dbReference type="GO" id="GO:0061799">
    <property type="term" value="F:cyclic pyranopterin monophosphate synthase activity"/>
    <property type="evidence" value="ECO:0007669"/>
    <property type="project" value="TreeGrafter"/>
</dbReference>
<proteinExistence type="inferred from homology"/>
<keyword evidence="15" id="KW-1185">Reference proteome</keyword>
<dbReference type="NCBIfam" id="NF001199">
    <property type="entry name" value="PRK00164.2-1"/>
    <property type="match status" value="1"/>
</dbReference>
<feature type="binding site" evidence="12">
    <location>
        <position position="30"/>
    </location>
    <ligand>
        <name>[4Fe-4S] cluster</name>
        <dbReference type="ChEBI" id="CHEBI:49883"/>
        <label>1</label>
        <note>4Fe-4S-S-AdoMet</note>
    </ligand>
</feature>
<dbReference type="Proteomes" id="UP000007434">
    <property type="component" value="Chromosome"/>
</dbReference>
<accession>E4RMK1</accession>
<dbReference type="InterPro" id="IPR040064">
    <property type="entry name" value="MoaA-like"/>
</dbReference>
<dbReference type="CDD" id="cd21117">
    <property type="entry name" value="Twitch_MoaA"/>
    <property type="match status" value="1"/>
</dbReference>
<dbReference type="HAMAP" id="MF_01225_B">
    <property type="entry name" value="MoaA_B"/>
    <property type="match status" value="1"/>
</dbReference>
<dbReference type="SFLD" id="SFLDS00029">
    <property type="entry name" value="Radical_SAM"/>
    <property type="match status" value="1"/>
</dbReference>
<dbReference type="InterPro" id="IPR013483">
    <property type="entry name" value="MoaA"/>
</dbReference>
<keyword evidence="2 12" id="KW-0004">4Fe-4S</keyword>
<sequence length="321" mass="36072">MENLNDKLGRKIDYLRVSITDRCNLRCHYCMPAEGIKEKSHSEILSYEDLIKIIKTAQKIGVDKVRITGGEPLVRLGVEDLIAGLSKLGLKDLSMTTNGVLLAEKAAELKKAGLDRINISLDTLQRDKFKKISRRDDFDNVINGIKAAQNYGLDPVKLNVVVMKNINDDEILDFVELSKNNKLVVRFIEYMPLGGETESEKFISVNEIRSIIDKKFKLIKTESEGNGPAEYYKLKSAKGRIGFIAALTEHFCADCNRLRLTADGKLKPCLASDLEVEIDKSMKSDLILKSFKKALMIKPAAHNLNFDDELKYKRSMSQIGG</sequence>
<dbReference type="eggNOG" id="COG2896">
    <property type="taxonomic scope" value="Bacteria"/>
</dbReference>
<evidence type="ECO:0000256" key="6">
    <source>
        <dbReference type="ARBA" id="ARBA00023004"/>
    </source>
</evidence>
<dbReference type="GO" id="GO:1904047">
    <property type="term" value="F:S-adenosyl-L-methionine binding"/>
    <property type="evidence" value="ECO:0007669"/>
    <property type="project" value="UniProtKB-UniRule"/>
</dbReference>
<keyword evidence="6 12" id="KW-0408">Iron</keyword>
<evidence type="ECO:0000256" key="9">
    <source>
        <dbReference type="ARBA" id="ARBA00023150"/>
    </source>
</evidence>
<feature type="binding site" evidence="12">
    <location>
        <begin position="257"/>
        <end position="259"/>
    </location>
    <ligand>
        <name>GTP</name>
        <dbReference type="ChEBI" id="CHEBI:37565"/>
    </ligand>
</feature>
<protein>
    <recommendedName>
        <fullName evidence="1 12">GTP 3',8-cyclase</fullName>
        <ecNumber evidence="1 12">4.1.99.22</ecNumber>
    </recommendedName>
    <alternativeName>
        <fullName evidence="12">Molybdenum cofactor biosynthesis protein A</fullName>
    </alternativeName>
</protein>
<dbReference type="Pfam" id="PF06463">
    <property type="entry name" value="Mob_synth_C"/>
    <property type="match status" value="1"/>
</dbReference>
<feature type="binding site" evidence="12">
    <location>
        <position position="269"/>
    </location>
    <ligand>
        <name>[4Fe-4S] cluster</name>
        <dbReference type="ChEBI" id="CHEBI:49883"/>
        <label>2</label>
        <note>4Fe-4S-substrate</note>
    </ligand>
</feature>
<dbReference type="InterPro" id="IPR007197">
    <property type="entry name" value="rSAM"/>
</dbReference>
<keyword evidence="8 12" id="KW-0342">GTP-binding</keyword>
<evidence type="ECO:0000256" key="12">
    <source>
        <dbReference type="HAMAP-Rule" id="MF_01225"/>
    </source>
</evidence>
<name>E4RMK1_HALHG</name>
<keyword evidence="7 12" id="KW-0411">Iron-sulfur</keyword>
<comment type="function">
    <text evidence="12">Catalyzes the cyclization of GTP to (8S)-3',8-cyclo-7,8-dihydroguanosine 5'-triphosphate.</text>
</comment>
<evidence type="ECO:0000256" key="4">
    <source>
        <dbReference type="ARBA" id="ARBA00022723"/>
    </source>
</evidence>
<dbReference type="PANTHER" id="PTHR22960">
    <property type="entry name" value="MOLYBDOPTERIN COFACTOR SYNTHESIS PROTEIN A"/>
    <property type="match status" value="1"/>
</dbReference>
<evidence type="ECO:0000256" key="5">
    <source>
        <dbReference type="ARBA" id="ARBA00022741"/>
    </source>
</evidence>
<dbReference type="PANTHER" id="PTHR22960:SF0">
    <property type="entry name" value="MOLYBDENUM COFACTOR BIOSYNTHESIS PROTEIN 1"/>
    <property type="match status" value="1"/>
</dbReference>
<dbReference type="InterPro" id="IPR058240">
    <property type="entry name" value="rSAM_sf"/>
</dbReference>
<reference evidence="14 15" key="1">
    <citation type="submission" date="2010-11" db="EMBL/GenBank/DDBJ databases">
        <title>Complete sequence of Halanaerobium sp. sapolanicus.</title>
        <authorList>
            <consortium name="US DOE Joint Genome Institute"/>
            <person name="Lucas S."/>
            <person name="Copeland A."/>
            <person name="Lapidus A."/>
            <person name="Cheng J.-F."/>
            <person name="Bruce D."/>
            <person name="Goodwin L."/>
            <person name="Pitluck S."/>
            <person name="Davenport K."/>
            <person name="Detter J.C."/>
            <person name="Han C."/>
            <person name="Tapia R."/>
            <person name="Land M."/>
            <person name="Hauser L."/>
            <person name="Jeffries C."/>
            <person name="Kyrpides N."/>
            <person name="Ivanova N."/>
            <person name="Mikhailova N."/>
            <person name="Begemann M.B."/>
            <person name="Mormile M.R."/>
            <person name="Wall J.D."/>
            <person name="Elias D.A."/>
            <person name="Woyke T."/>
        </authorList>
    </citation>
    <scope>NUCLEOTIDE SEQUENCE [LARGE SCALE GENOMIC DNA]</scope>
    <source>
        <strain evidence="15">sapolanicus</strain>
    </source>
</reference>
<comment type="similarity">
    <text evidence="12">Belongs to the radical SAM superfamily. MoaA family.</text>
</comment>
<feature type="binding site" evidence="12">
    <location>
        <position position="191"/>
    </location>
    <ligand>
        <name>S-adenosyl-L-methionine</name>
        <dbReference type="ChEBI" id="CHEBI:59789"/>
    </ligand>
</feature>
<dbReference type="SFLD" id="SFLDG01386">
    <property type="entry name" value="main_SPASM_domain-containing"/>
    <property type="match status" value="1"/>
</dbReference>
<feature type="binding site" evidence="12">
    <location>
        <position position="252"/>
    </location>
    <ligand>
        <name>[4Fe-4S] cluster</name>
        <dbReference type="ChEBI" id="CHEBI:49883"/>
        <label>2</label>
        <note>4Fe-4S-substrate</note>
    </ligand>
</feature>
<feature type="domain" description="Radical SAM core" evidence="13">
    <location>
        <begin position="7"/>
        <end position="229"/>
    </location>
</feature>
<dbReference type="InterPro" id="IPR010505">
    <property type="entry name" value="MoaA_twitch"/>
</dbReference>
<evidence type="ECO:0000256" key="11">
    <source>
        <dbReference type="ARBA" id="ARBA00048697"/>
    </source>
</evidence>
<dbReference type="PROSITE" id="PS51918">
    <property type="entry name" value="RADICAL_SAM"/>
    <property type="match status" value="1"/>
</dbReference>
<dbReference type="GO" id="GO:0046872">
    <property type="term" value="F:metal ion binding"/>
    <property type="evidence" value="ECO:0007669"/>
    <property type="project" value="UniProtKB-KW"/>
</dbReference>
<comment type="pathway">
    <text evidence="12">Cofactor biosynthesis; molybdopterin biosynthesis.</text>
</comment>
<keyword evidence="4 12" id="KW-0479">Metal-binding</keyword>
<keyword evidence="10 12" id="KW-0456">Lyase</keyword>
<dbReference type="SFLD" id="SFLDG01067">
    <property type="entry name" value="SPASM/twitch_domain_containing"/>
    <property type="match status" value="1"/>
</dbReference>
<feature type="binding site" evidence="12">
    <location>
        <position position="96"/>
    </location>
    <ligand>
        <name>GTP</name>
        <dbReference type="ChEBI" id="CHEBI:37565"/>
    </ligand>
</feature>
<feature type="binding site" evidence="12">
    <location>
        <position position="255"/>
    </location>
    <ligand>
        <name>[4Fe-4S] cluster</name>
        <dbReference type="ChEBI" id="CHEBI:49883"/>
        <label>2</label>
        <note>4Fe-4S-substrate</note>
    </ligand>
</feature>